<keyword evidence="1" id="KW-0732">Signal</keyword>
<comment type="caution">
    <text evidence="2">The sequence shown here is derived from an EMBL/GenBank/DDBJ whole genome shotgun (WGS) entry which is preliminary data.</text>
</comment>
<evidence type="ECO:0000313" key="2">
    <source>
        <dbReference type="EMBL" id="OWW18617.1"/>
    </source>
</evidence>
<feature type="signal peptide" evidence="1">
    <location>
        <begin position="1"/>
        <end position="18"/>
    </location>
</feature>
<keyword evidence="3" id="KW-1185">Reference proteome</keyword>
<dbReference type="EMBL" id="LSTO01000002">
    <property type="protein sequence ID" value="OWW18617.1"/>
    <property type="molecule type" value="Genomic_DNA"/>
</dbReference>
<proteinExistence type="predicted"/>
<feature type="chain" id="PRO_5012468351" evidence="1">
    <location>
        <begin position="19"/>
        <end position="99"/>
    </location>
</feature>
<organism evidence="2 3">
    <name type="scientific">Noviherbaspirillum denitrificans</name>
    <dbReference type="NCBI Taxonomy" id="1968433"/>
    <lineage>
        <taxon>Bacteria</taxon>
        <taxon>Pseudomonadati</taxon>
        <taxon>Pseudomonadota</taxon>
        <taxon>Betaproteobacteria</taxon>
        <taxon>Burkholderiales</taxon>
        <taxon>Oxalobacteraceae</taxon>
        <taxon>Noviherbaspirillum</taxon>
    </lineage>
</organism>
<name>A0A254T8Y4_9BURK</name>
<evidence type="ECO:0000313" key="3">
    <source>
        <dbReference type="Proteomes" id="UP000197535"/>
    </source>
</evidence>
<dbReference type="OrthoDB" id="8779572at2"/>
<dbReference type="RefSeq" id="WP_088710026.1">
    <property type="nucleotide sequence ID" value="NZ_LSTO01000002.1"/>
</dbReference>
<dbReference type="Proteomes" id="UP000197535">
    <property type="component" value="Unassembled WGS sequence"/>
</dbReference>
<accession>A0A254T8Y4</accession>
<gene>
    <name evidence="2" type="ORF">AYR66_03245</name>
</gene>
<protein>
    <submittedName>
        <fullName evidence="2">Uncharacterized protein</fullName>
    </submittedName>
</protein>
<reference evidence="2 3" key="1">
    <citation type="submission" date="2016-02" db="EMBL/GenBank/DDBJ databases">
        <authorList>
            <person name="Wen L."/>
            <person name="He K."/>
            <person name="Yang H."/>
        </authorList>
    </citation>
    <scope>NUCLEOTIDE SEQUENCE [LARGE SCALE GENOMIC DNA]</scope>
    <source>
        <strain evidence="2 3">TSA40</strain>
    </source>
</reference>
<dbReference type="AlphaFoldDB" id="A0A254T8Y4"/>
<evidence type="ECO:0000256" key="1">
    <source>
        <dbReference type="SAM" id="SignalP"/>
    </source>
</evidence>
<sequence length="99" mass="10856">MRKVLTAVLLLLPAAAFAECGFTRTGNAMTIVVGKDAKCLSSGQFRAALKADIAAALEEQDVQAERKRAYDDRNSRGSKLWAIAERRHQEGGGYFGQRR</sequence>